<name>A0ABQ9GCE6_9NEOP</name>
<feature type="compositionally biased region" description="Basic and acidic residues" evidence="1">
    <location>
        <begin position="86"/>
        <end position="100"/>
    </location>
</feature>
<organism evidence="2 3">
    <name type="scientific">Dryococelus australis</name>
    <dbReference type="NCBI Taxonomy" id="614101"/>
    <lineage>
        <taxon>Eukaryota</taxon>
        <taxon>Metazoa</taxon>
        <taxon>Ecdysozoa</taxon>
        <taxon>Arthropoda</taxon>
        <taxon>Hexapoda</taxon>
        <taxon>Insecta</taxon>
        <taxon>Pterygota</taxon>
        <taxon>Neoptera</taxon>
        <taxon>Polyneoptera</taxon>
        <taxon>Phasmatodea</taxon>
        <taxon>Verophasmatodea</taxon>
        <taxon>Anareolatae</taxon>
        <taxon>Phasmatidae</taxon>
        <taxon>Eurycanthinae</taxon>
        <taxon>Dryococelus</taxon>
    </lineage>
</organism>
<evidence type="ECO:0000256" key="1">
    <source>
        <dbReference type="SAM" id="MobiDB-lite"/>
    </source>
</evidence>
<dbReference type="EMBL" id="JARBHB010000013">
    <property type="protein sequence ID" value="KAJ8870090.1"/>
    <property type="molecule type" value="Genomic_DNA"/>
</dbReference>
<sequence>MRVEQHRNVGRGGNGRSSRRPADQRRRPPRFPRVRGYGSDPGSPRRGVSCRENTCIGIGYSRGKREIHEKTCRPVASPGTSPTCDDTGHDPPEVESRSPRWEASTLTTTPPRPQSRTKSQLHERGRSCVVVRLLASHRGEPASVSGGVAPKIPSRGNRPGRRAAGRGGFPRRSPVTSSPLNPALLYTHLVSPSPALKNSRLTALPTKPRRNCEGGSFDMGTPTPLIGCVSVWEWASCLHGCCVLRKIPYWLGWRVSYQLLIGERSSAKSLTSGRHFAGRDAHYPETRGARSIGSEGGETTLRNSLALKPCPPNTQLVTSAEARTGAPAYTQLLAPHQGETGYNPLPGHSRIFLMWQSCRTMSLAGGFPRGYPVPNPASSFQRSSILASITLIVSRDLAVKILPNLFHSLT</sequence>
<proteinExistence type="predicted"/>
<feature type="region of interest" description="Disordered" evidence="1">
    <location>
        <begin position="140"/>
        <end position="177"/>
    </location>
</feature>
<feature type="compositionally biased region" description="Polar residues" evidence="1">
    <location>
        <begin position="104"/>
        <end position="118"/>
    </location>
</feature>
<feature type="region of interest" description="Disordered" evidence="1">
    <location>
        <begin position="1"/>
        <end position="51"/>
    </location>
</feature>
<evidence type="ECO:0000313" key="2">
    <source>
        <dbReference type="EMBL" id="KAJ8870090.1"/>
    </source>
</evidence>
<dbReference type="Proteomes" id="UP001159363">
    <property type="component" value="Chromosome 12"/>
</dbReference>
<protein>
    <submittedName>
        <fullName evidence="2">Uncharacterized protein</fullName>
    </submittedName>
</protein>
<reference evidence="2 3" key="1">
    <citation type="submission" date="2023-02" db="EMBL/GenBank/DDBJ databases">
        <title>LHISI_Scaffold_Assembly.</title>
        <authorList>
            <person name="Stuart O.P."/>
            <person name="Cleave R."/>
            <person name="Magrath M.J.L."/>
            <person name="Mikheyev A.S."/>
        </authorList>
    </citation>
    <scope>NUCLEOTIDE SEQUENCE [LARGE SCALE GENOMIC DNA]</scope>
    <source>
        <strain evidence="2">Daus_M_001</strain>
        <tissue evidence="2">Leg muscle</tissue>
    </source>
</reference>
<feature type="region of interest" description="Disordered" evidence="1">
    <location>
        <begin position="72"/>
        <end position="124"/>
    </location>
</feature>
<gene>
    <name evidence="2" type="ORF">PR048_029101</name>
</gene>
<comment type="caution">
    <text evidence="2">The sequence shown here is derived from an EMBL/GenBank/DDBJ whole genome shotgun (WGS) entry which is preliminary data.</text>
</comment>
<evidence type="ECO:0000313" key="3">
    <source>
        <dbReference type="Proteomes" id="UP001159363"/>
    </source>
</evidence>
<keyword evidence="3" id="KW-1185">Reference proteome</keyword>
<accession>A0ABQ9GCE6</accession>